<dbReference type="EMBL" id="CAJNNW010015703">
    <property type="protein sequence ID" value="CAE8658046.1"/>
    <property type="molecule type" value="Genomic_DNA"/>
</dbReference>
<keyword evidence="3" id="KW-1185">Reference proteome</keyword>
<dbReference type="EMBL" id="CAJNNV010025396">
    <property type="protein sequence ID" value="CAE8614269.1"/>
    <property type="molecule type" value="Genomic_DNA"/>
</dbReference>
<evidence type="ECO:0000313" key="1">
    <source>
        <dbReference type="EMBL" id="CAE8614269.1"/>
    </source>
</evidence>
<accession>A0A813FLG7</accession>
<dbReference type="AlphaFoldDB" id="A0A813FLG7"/>
<evidence type="ECO:0000313" key="3">
    <source>
        <dbReference type="Proteomes" id="UP000654075"/>
    </source>
</evidence>
<evidence type="ECO:0000313" key="2">
    <source>
        <dbReference type="EMBL" id="CAE8658046.1"/>
    </source>
</evidence>
<protein>
    <submittedName>
        <fullName evidence="1">Uncharacterized protein</fullName>
    </submittedName>
</protein>
<name>A0A813FLG7_POLGL</name>
<gene>
    <name evidence="1" type="ORF">PGLA1383_LOCUS31997</name>
    <name evidence="2" type="ORF">PGLA2088_LOCUS13219</name>
</gene>
<dbReference type="Proteomes" id="UP000626109">
    <property type="component" value="Unassembled WGS sequence"/>
</dbReference>
<comment type="caution">
    <text evidence="1">The sequence shown here is derived from an EMBL/GenBank/DDBJ whole genome shotgun (WGS) entry which is preliminary data.</text>
</comment>
<organism evidence="1 3">
    <name type="scientific">Polarella glacialis</name>
    <name type="common">Dinoflagellate</name>
    <dbReference type="NCBI Taxonomy" id="89957"/>
    <lineage>
        <taxon>Eukaryota</taxon>
        <taxon>Sar</taxon>
        <taxon>Alveolata</taxon>
        <taxon>Dinophyceae</taxon>
        <taxon>Suessiales</taxon>
        <taxon>Suessiaceae</taxon>
        <taxon>Polarella</taxon>
    </lineage>
</organism>
<feature type="non-terminal residue" evidence="1">
    <location>
        <position position="106"/>
    </location>
</feature>
<reference evidence="1" key="1">
    <citation type="submission" date="2021-02" db="EMBL/GenBank/DDBJ databases">
        <authorList>
            <person name="Dougan E. K."/>
            <person name="Rhodes N."/>
            <person name="Thang M."/>
            <person name="Chan C."/>
        </authorList>
    </citation>
    <scope>NUCLEOTIDE SEQUENCE</scope>
</reference>
<sequence length="106" mass="11817">QSFGSKTTWGLFSQQRQSVMSIMAFHMRRRATQMLAVDVCRLSQTRSALIASQLVASLEDTGVSEPLHRSDFEHRAVVDVEGSNQFGSSFGFTGHSTPKPLPEFQR</sequence>
<dbReference type="Proteomes" id="UP000654075">
    <property type="component" value="Unassembled WGS sequence"/>
</dbReference>
<proteinExistence type="predicted"/>